<evidence type="ECO:0000313" key="1">
    <source>
        <dbReference type="EMBL" id="CAG7624389.1"/>
    </source>
</evidence>
<name>A0ABM8VCL4_9BACL</name>
<protein>
    <submittedName>
        <fullName evidence="1">Uncharacterized protein</fullName>
    </submittedName>
</protein>
<sequence>MVAWAKGLLCMKGNDTAKEDDKKYIASAYPII</sequence>
<reference evidence="1 2" key="1">
    <citation type="submission" date="2021-06" db="EMBL/GenBank/DDBJ databases">
        <authorList>
            <person name="Criscuolo A."/>
        </authorList>
    </citation>
    <scope>NUCLEOTIDE SEQUENCE [LARGE SCALE GENOMIC DNA]</scope>
    <source>
        <strain evidence="2">CIP 111802</strain>
    </source>
</reference>
<keyword evidence="2" id="KW-1185">Reference proteome</keyword>
<comment type="caution">
    <text evidence="1">The sequence shown here is derived from an EMBL/GenBank/DDBJ whole genome shotgun (WGS) entry which is preliminary data.</text>
</comment>
<organism evidence="1 2">
    <name type="scientific">Paenibacillus allorhizosphaerae</name>
    <dbReference type="NCBI Taxonomy" id="2849866"/>
    <lineage>
        <taxon>Bacteria</taxon>
        <taxon>Bacillati</taxon>
        <taxon>Bacillota</taxon>
        <taxon>Bacilli</taxon>
        <taxon>Bacillales</taxon>
        <taxon>Paenibacillaceae</taxon>
        <taxon>Paenibacillus</taxon>
    </lineage>
</organism>
<accession>A0ABM8VCL4</accession>
<dbReference type="Proteomes" id="UP000730618">
    <property type="component" value="Unassembled WGS sequence"/>
</dbReference>
<evidence type="ECO:0000313" key="2">
    <source>
        <dbReference type="Proteomes" id="UP000730618"/>
    </source>
</evidence>
<proteinExistence type="predicted"/>
<gene>
    <name evidence="1" type="ORF">PAECIP111802_01059</name>
</gene>
<dbReference type="EMBL" id="CAJVCE010000002">
    <property type="protein sequence ID" value="CAG7624389.1"/>
    <property type="molecule type" value="Genomic_DNA"/>
</dbReference>